<sequence>MGRSENGMQSLESRVHGLELALDEISYDLAVSTGRMSNNHSAGNLCCKLPGTDFFSSKLFKRTGVLPSTARLLATGRTPPAPQQNLAQNENGEVVKLHTRRYQIQGGHGIIVNPLAKLRSNSQGISEASSSRVPTL</sequence>
<protein>
    <submittedName>
        <fullName evidence="1">Uncharacterized protein</fullName>
    </submittedName>
</protein>
<accession>A0AAV3QTL4</accession>
<dbReference type="AlphaFoldDB" id="A0AAV3QTL4"/>
<dbReference type="Proteomes" id="UP001454036">
    <property type="component" value="Unassembled WGS sequence"/>
</dbReference>
<gene>
    <name evidence="1" type="ORF">LIER_44152</name>
</gene>
<keyword evidence="2" id="KW-1185">Reference proteome</keyword>
<dbReference type="EMBL" id="BAABME010053589">
    <property type="protein sequence ID" value="GAA0166205.1"/>
    <property type="molecule type" value="Genomic_DNA"/>
</dbReference>
<reference evidence="1 2" key="1">
    <citation type="submission" date="2024-01" db="EMBL/GenBank/DDBJ databases">
        <title>The complete chloroplast genome sequence of Lithospermum erythrorhizon: insights into the phylogenetic relationship among Boraginaceae species and the maternal lineages of purple gromwells.</title>
        <authorList>
            <person name="Okada T."/>
            <person name="Watanabe K."/>
        </authorList>
    </citation>
    <scope>NUCLEOTIDE SEQUENCE [LARGE SCALE GENOMIC DNA]</scope>
</reference>
<evidence type="ECO:0000313" key="1">
    <source>
        <dbReference type="EMBL" id="GAA0166205.1"/>
    </source>
</evidence>
<proteinExistence type="predicted"/>
<evidence type="ECO:0000313" key="2">
    <source>
        <dbReference type="Proteomes" id="UP001454036"/>
    </source>
</evidence>
<organism evidence="1 2">
    <name type="scientific">Lithospermum erythrorhizon</name>
    <name type="common">Purple gromwell</name>
    <name type="synonym">Lithospermum officinale var. erythrorhizon</name>
    <dbReference type="NCBI Taxonomy" id="34254"/>
    <lineage>
        <taxon>Eukaryota</taxon>
        <taxon>Viridiplantae</taxon>
        <taxon>Streptophyta</taxon>
        <taxon>Embryophyta</taxon>
        <taxon>Tracheophyta</taxon>
        <taxon>Spermatophyta</taxon>
        <taxon>Magnoliopsida</taxon>
        <taxon>eudicotyledons</taxon>
        <taxon>Gunneridae</taxon>
        <taxon>Pentapetalae</taxon>
        <taxon>asterids</taxon>
        <taxon>lamiids</taxon>
        <taxon>Boraginales</taxon>
        <taxon>Boraginaceae</taxon>
        <taxon>Boraginoideae</taxon>
        <taxon>Lithospermeae</taxon>
        <taxon>Lithospermum</taxon>
    </lineage>
</organism>
<comment type="caution">
    <text evidence="1">The sequence shown here is derived from an EMBL/GenBank/DDBJ whole genome shotgun (WGS) entry which is preliminary data.</text>
</comment>
<name>A0AAV3QTL4_LITER</name>